<keyword evidence="1" id="KW-0472">Membrane</keyword>
<protein>
    <submittedName>
        <fullName evidence="3">Uncharacterized protein</fullName>
    </submittedName>
</protein>
<dbReference type="AlphaFoldDB" id="A0A815G1T8"/>
<accession>A0A815G1T8</accession>
<proteinExistence type="predicted"/>
<gene>
    <name evidence="3" type="ORF">JXQ802_LOCUS31152</name>
    <name evidence="2" type="ORF">PYM288_LOCUS20493</name>
</gene>
<evidence type="ECO:0000313" key="4">
    <source>
        <dbReference type="Proteomes" id="UP000663870"/>
    </source>
</evidence>
<evidence type="ECO:0000313" key="2">
    <source>
        <dbReference type="EMBL" id="CAF1116975.1"/>
    </source>
</evidence>
<dbReference type="EMBL" id="CAJNOH010000750">
    <property type="protein sequence ID" value="CAF1116975.1"/>
    <property type="molecule type" value="Genomic_DNA"/>
</dbReference>
<organism evidence="3 4">
    <name type="scientific">Rotaria sordida</name>
    <dbReference type="NCBI Taxonomy" id="392033"/>
    <lineage>
        <taxon>Eukaryota</taxon>
        <taxon>Metazoa</taxon>
        <taxon>Spiralia</taxon>
        <taxon>Gnathifera</taxon>
        <taxon>Rotifera</taxon>
        <taxon>Eurotatoria</taxon>
        <taxon>Bdelloidea</taxon>
        <taxon>Philodinida</taxon>
        <taxon>Philodinidae</taxon>
        <taxon>Rotaria</taxon>
    </lineage>
</organism>
<reference evidence="3" key="1">
    <citation type="submission" date="2021-02" db="EMBL/GenBank/DDBJ databases">
        <authorList>
            <person name="Nowell W R."/>
        </authorList>
    </citation>
    <scope>NUCLEOTIDE SEQUENCE</scope>
</reference>
<comment type="caution">
    <text evidence="3">The sequence shown here is derived from an EMBL/GenBank/DDBJ whole genome shotgun (WGS) entry which is preliminary data.</text>
</comment>
<sequence>MLLFNQQGQMNPSDKVVLTRTSLTFLGIFTHVFISNIFLPITARALIKTKVLVTMIKNVLIPLKSSSEDFCAFIGPSVTYQQNISPNKTLFNLMKTLLGEALKEPNFWKRPFLQEKDHYNDIGKCLRRMSVDIRFFRRCTTVLEVESKLHFAQESKWQMRRTGIAHRNNDIDSNPSHSWTVTDLRKQEQLQNDLGIFFTIFMICSSHSTPRFEQKALTSNNLSASLRLAHTRLYQPVLEHTCTLENHIQKETLNFVDSYYSSCKSHQQGNINLIISALHSSGLKLNYLSNRTSCGYLH</sequence>
<keyword evidence="1" id="KW-0812">Transmembrane</keyword>
<feature type="transmembrane region" description="Helical" evidence="1">
    <location>
        <begin position="23"/>
        <end position="47"/>
    </location>
</feature>
<keyword evidence="1" id="KW-1133">Transmembrane helix</keyword>
<dbReference type="Proteomes" id="UP000663854">
    <property type="component" value="Unassembled WGS sequence"/>
</dbReference>
<dbReference type="EMBL" id="CAJNOL010001302">
    <property type="protein sequence ID" value="CAF1332779.1"/>
    <property type="molecule type" value="Genomic_DNA"/>
</dbReference>
<keyword evidence="4" id="KW-1185">Reference proteome</keyword>
<evidence type="ECO:0000313" key="3">
    <source>
        <dbReference type="EMBL" id="CAF1332779.1"/>
    </source>
</evidence>
<evidence type="ECO:0000256" key="1">
    <source>
        <dbReference type="SAM" id="Phobius"/>
    </source>
</evidence>
<dbReference type="Proteomes" id="UP000663870">
    <property type="component" value="Unassembled WGS sequence"/>
</dbReference>
<name>A0A815G1T8_9BILA</name>